<keyword evidence="2" id="KW-0255">Endonuclease</keyword>
<dbReference type="PANTHER" id="PTHR36558:SF1">
    <property type="entry name" value="RESTRICTION ENDONUCLEASE DOMAIN-CONTAINING PROTEIN-RELATED"/>
    <property type="match status" value="1"/>
</dbReference>
<organism evidence="2">
    <name type="scientific">Thiothrix subterranea</name>
    <dbReference type="NCBI Taxonomy" id="2735563"/>
    <lineage>
        <taxon>Bacteria</taxon>
        <taxon>Pseudomonadati</taxon>
        <taxon>Pseudomonadota</taxon>
        <taxon>Gammaproteobacteria</taxon>
        <taxon>Thiotrichales</taxon>
        <taxon>Thiotrichaceae</taxon>
        <taxon>Thiothrix</taxon>
    </lineage>
</organism>
<dbReference type="Gene3D" id="3.90.1570.10">
    <property type="entry name" value="tt1808, chain A"/>
    <property type="match status" value="1"/>
</dbReference>
<dbReference type="InterPro" id="IPR011335">
    <property type="entry name" value="Restrct_endonuc-II-like"/>
</dbReference>
<gene>
    <name evidence="2" type="ORF">RCG00_09510</name>
</gene>
<proteinExistence type="predicted"/>
<keyword evidence="2" id="KW-0540">Nuclease</keyword>
<dbReference type="EMBL" id="CP133217">
    <property type="protein sequence ID" value="WML88597.1"/>
    <property type="molecule type" value="Genomic_DNA"/>
</dbReference>
<protein>
    <submittedName>
        <fullName evidence="2">Uma2 family endonuclease</fullName>
    </submittedName>
</protein>
<dbReference type="SUPFAM" id="SSF52980">
    <property type="entry name" value="Restriction endonuclease-like"/>
    <property type="match status" value="1"/>
</dbReference>
<evidence type="ECO:0000313" key="2">
    <source>
        <dbReference type="EMBL" id="WML88597.1"/>
    </source>
</evidence>
<sequence>MSALPKVTYISPEEYLLGENDRSDGIRYEYVNGQTYAMAGASRNHNRVAGSFFARLFNHLDVGRCEVFQTDMKVGIRSLREDHFYYPDVQVTCEDETDKYYNSSPCLIVEVLSESTARTDRTEKLTAYTLLPSLQEYVLCSQDFPAIEMYRKRTEWQVERYVGGQNLMLESVGLEMAVNDLYGFLLSEKQT</sequence>
<dbReference type="Proteomes" id="UP001229862">
    <property type="component" value="Chromosome"/>
</dbReference>
<dbReference type="AlphaFoldDB" id="A0AA51R111"/>
<dbReference type="InterPro" id="IPR012296">
    <property type="entry name" value="Nuclease_put_TT1808"/>
</dbReference>
<evidence type="ECO:0000259" key="1">
    <source>
        <dbReference type="Pfam" id="PF05685"/>
    </source>
</evidence>
<accession>A0AA51R111</accession>
<dbReference type="RefSeq" id="WP_308872414.1">
    <property type="nucleotide sequence ID" value="NZ_CP133217.1"/>
</dbReference>
<dbReference type="CDD" id="cd06260">
    <property type="entry name" value="DUF820-like"/>
    <property type="match status" value="1"/>
</dbReference>
<reference evidence="2" key="1">
    <citation type="submission" date="2023-08" db="EMBL/GenBank/DDBJ databases">
        <title>New molecular markers tilS and rpoB for phylogenetic and monitoring studies of the genus Thiothrix biodiversity.</title>
        <authorList>
            <person name="Ravin N.V."/>
            <person name="Smolyakov D."/>
            <person name="Markov N.D."/>
            <person name="Beletsky A.V."/>
            <person name="Mardanov A.V."/>
            <person name="Rudenko T.S."/>
            <person name="Grabovich M.Y."/>
        </authorList>
    </citation>
    <scope>NUCLEOTIDE SEQUENCE</scope>
    <source>
        <strain evidence="2">DNT52</strain>
    </source>
</reference>
<dbReference type="PANTHER" id="PTHR36558">
    <property type="entry name" value="GLR1098 PROTEIN"/>
    <property type="match status" value="1"/>
</dbReference>
<feature type="domain" description="Putative restriction endonuclease" evidence="1">
    <location>
        <begin position="13"/>
        <end position="178"/>
    </location>
</feature>
<dbReference type="Pfam" id="PF05685">
    <property type="entry name" value="Uma2"/>
    <property type="match status" value="1"/>
</dbReference>
<dbReference type="GO" id="GO:0004519">
    <property type="term" value="F:endonuclease activity"/>
    <property type="evidence" value="ECO:0007669"/>
    <property type="project" value="UniProtKB-KW"/>
</dbReference>
<dbReference type="InterPro" id="IPR008538">
    <property type="entry name" value="Uma2"/>
</dbReference>
<keyword evidence="2" id="KW-0378">Hydrolase</keyword>
<name>A0AA51R111_9GAMM</name>